<reference evidence="2 3" key="1">
    <citation type="journal article" date="2019" name="Nat. Ecol. Evol.">
        <title>Megaphylogeny resolves global patterns of mushroom evolution.</title>
        <authorList>
            <person name="Varga T."/>
            <person name="Krizsan K."/>
            <person name="Foldi C."/>
            <person name="Dima B."/>
            <person name="Sanchez-Garcia M."/>
            <person name="Sanchez-Ramirez S."/>
            <person name="Szollosi G.J."/>
            <person name="Szarkandi J.G."/>
            <person name="Papp V."/>
            <person name="Albert L."/>
            <person name="Andreopoulos W."/>
            <person name="Angelini C."/>
            <person name="Antonin V."/>
            <person name="Barry K.W."/>
            <person name="Bougher N.L."/>
            <person name="Buchanan P."/>
            <person name="Buyck B."/>
            <person name="Bense V."/>
            <person name="Catcheside P."/>
            <person name="Chovatia M."/>
            <person name="Cooper J."/>
            <person name="Damon W."/>
            <person name="Desjardin D."/>
            <person name="Finy P."/>
            <person name="Geml J."/>
            <person name="Haridas S."/>
            <person name="Hughes K."/>
            <person name="Justo A."/>
            <person name="Karasinski D."/>
            <person name="Kautmanova I."/>
            <person name="Kiss B."/>
            <person name="Kocsube S."/>
            <person name="Kotiranta H."/>
            <person name="LaButti K.M."/>
            <person name="Lechner B.E."/>
            <person name="Liimatainen K."/>
            <person name="Lipzen A."/>
            <person name="Lukacs Z."/>
            <person name="Mihaltcheva S."/>
            <person name="Morgado L.N."/>
            <person name="Niskanen T."/>
            <person name="Noordeloos M.E."/>
            <person name="Ohm R.A."/>
            <person name="Ortiz-Santana B."/>
            <person name="Ovrebo C."/>
            <person name="Racz N."/>
            <person name="Riley R."/>
            <person name="Savchenko A."/>
            <person name="Shiryaev A."/>
            <person name="Soop K."/>
            <person name="Spirin V."/>
            <person name="Szebenyi C."/>
            <person name="Tomsovsky M."/>
            <person name="Tulloss R.E."/>
            <person name="Uehling J."/>
            <person name="Grigoriev I.V."/>
            <person name="Vagvolgyi C."/>
            <person name="Papp T."/>
            <person name="Martin F.M."/>
            <person name="Miettinen O."/>
            <person name="Hibbett D.S."/>
            <person name="Nagy L.G."/>
        </authorList>
    </citation>
    <scope>NUCLEOTIDE SEQUENCE [LARGE SCALE GENOMIC DNA]</scope>
    <source>
        <strain evidence="2 3">CBS 121175</strain>
    </source>
</reference>
<sequence>MSDWDAGSALSIAFATAGVEGFLSGILLVLFTLALHLLISRAPDLVPRHSRLSCKFPRPVVWGSILLLLIISGHWTCTMARVVEMGRAIGKGSSIVDYLSWTADELAIAKLSFLMLACLVSDGLMMWRLWIVSSRNRYVLAPPVLSWLASLGAMMRVCAYYVQSRANPSLELSEVADAIPAVGYSTILIAFNNNNRDKFKSLLTIIVEGAVVWAAWTLFVVVAYYTNSPLMPLAFDGCPAVAGIAFMLINVRVGLGRDTSLSTIARRSSDIIPSFDRTVQSDSVQLADLRMSEIDAPLRIWVK</sequence>
<keyword evidence="3" id="KW-1185">Reference proteome</keyword>
<accession>A0A5C3KT48</accession>
<evidence type="ECO:0000256" key="1">
    <source>
        <dbReference type="SAM" id="Phobius"/>
    </source>
</evidence>
<feature type="transmembrane region" description="Helical" evidence="1">
    <location>
        <begin position="107"/>
        <end position="127"/>
    </location>
</feature>
<evidence type="ECO:0000313" key="2">
    <source>
        <dbReference type="EMBL" id="TFK23626.1"/>
    </source>
</evidence>
<proteinExistence type="predicted"/>
<dbReference type="Proteomes" id="UP000307440">
    <property type="component" value="Unassembled WGS sequence"/>
</dbReference>
<feature type="transmembrane region" description="Helical" evidence="1">
    <location>
        <begin position="139"/>
        <end position="163"/>
    </location>
</feature>
<protein>
    <submittedName>
        <fullName evidence="2">Uncharacterized protein</fullName>
    </submittedName>
</protein>
<keyword evidence="1" id="KW-1133">Transmembrane helix</keyword>
<keyword evidence="1" id="KW-0812">Transmembrane</keyword>
<feature type="transmembrane region" description="Helical" evidence="1">
    <location>
        <begin position="60"/>
        <end position="83"/>
    </location>
</feature>
<gene>
    <name evidence="2" type="ORF">FA15DRAFT_656578</name>
</gene>
<feature type="transmembrane region" description="Helical" evidence="1">
    <location>
        <begin position="231"/>
        <end position="251"/>
    </location>
</feature>
<name>A0A5C3KT48_COPMA</name>
<keyword evidence="1" id="KW-0472">Membrane</keyword>
<feature type="transmembrane region" description="Helical" evidence="1">
    <location>
        <begin position="12"/>
        <end position="39"/>
    </location>
</feature>
<dbReference type="AlphaFoldDB" id="A0A5C3KT48"/>
<evidence type="ECO:0000313" key="3">
    <source>
        <dbReference type="Proteomes" id="UP000307440"/>
    </source>
</evidence>
<dbReference type="OrthoDB" id="2894496at2759"/>
<organism evidence="2 3">
    <name type="scientific">Coprinopsis marcescibilis</name>
    <name type="common">Agaric fungus</name>
    <name type="synonym">Psathyrella marcescibilis</name>
    <dbReference type="NCBI Taxonomy" id="230819"/>
    <lineage>
        <taxon>Eukaryota</taxon>
        <taxon>Fungi</taxon>
        <taxon>Dikarya</taxon>
        <taxon>Basidiomycota</taxon>
        <taxon>Agaricomycotina</taxon>
        <taxon>Agaricomycetes</taxon>
        <taxon>Agaricomycetidae</taxon>
        <taxon>Agaricales</taxon>
        <taxon>Agaricineae</taxon>
        <taxon>Psathyrellaceae</taxon>
        <taxon>Coprinopsis</taxon>
    </lineage>
</organism>
<feature type="transmembrane region" description="Helical" evidence="1">
    <location>
        <begin position="203"/>
        <end position="225"/>
    </location>
</feature>
<dbReference type="EMBL" id="ML210215">
    <property type="protein sequence ID" value="TFK23626.1"/>
    <property type="molecule type" value="Genomic_DNA"/>
</dbReference>
<feature type="transmembrane region" description="Helical" evidence="1">
    <location>
        <begin position="175"/>
        <end position="191"/>
    </location>
</feature>